<evidence type="ECO:0000256" key="4">
    <source>
        <dbReference type="ARBA" id="ARBA00022842"/>
    </source>
</evidence>
<evidence type="ECO:0000256" key="1">
    <source>
        <dbReference type="ARBA" id="ARBA00001946"/>
    </source>
</evidence>
<keyword evidence="3" id="KW-0862">Zinc</keyword>
<gene>
    <name evidence="7" type="ORF">GCM10009102_19260</name>
</gene>
<reference evidence="8" key="1">
    <citation type="journal article" date="2019" name="Int. J. Syst. Evol. Microbiol.">
        <title>The Global Catalogue of Microorganisms (GCM) 10K type strain sequencing project: providing services to taxonomists for standard genome sequencing and annotation.</title>
        <authorList>
            <consortium name="The Broad Institute Genomics Platform"/>
            <consortium name="The Broad Institute Genome Sequencing Center for Infectious Disease"/>
            <person name="Wu L."/>
            <person name="Ma J."/>
        </authorList>
    </citation>
    <scope>NUCLEOTIDE SEQUENCE [LARGE SCALE GENOMIC DNA]</scope>
    <source>
        <strain evidence="8">JCM 14603</strain>
    </source>
</reference>
<evidence type="ECO:0000256" key="3">
    <source>
        <dbReference type="ARBA" id="ARBA00022833"/>
    </source>
</evidence>
<evidence type="ECO:0000313" key="7">
    <source>
        <dbReference type="EMBL" id="GAA0669034.1"/>
    </source>
</evidence>
<evidence type="ECO:0000313" key="8">
    <source>
        <dbReference type="Proteomes" id="UP001500238"/>
    </source>
</evidence>
<comment type="caution">
    <text evidence="7">The sequence shown here is derived from an EMBL/GenBank/DDBJ whole genome shotgun (WGS) entry which is preliminary data.</text>
</comment>
<comment type="cofactor">
    <cofactor evidence="1">
        <name>Mg(2+)</name>
        <dbReference type="ChEBI" id="CHEBI:18420"/>
    </cofactor>
</comment>
<keyword evidence="4" id="KW-0460">Magnesium</keyword>
<dbReference type="EMBL" id="BAAAES010000008">
    <property type="protein sequence ID" value="GAA0669034.1"/>
    <property type="molecule type" value="Genomic_DNA"/>
</dbReference>
<name>A0ABP3SXW9_9SPHN</name>
<dbReference type="InterPro" id="IPR000600">
    <property type="entry name" value="ROK"/>
</dbReference>
<dbReference type="InterPro" id="IPR043129">
    <property type="entry name" value="ATPase_NBD"/>
</dbReference>
<proteinExistence type="predicted"/>
<accession>A0ABP3SXW9</accession>
<evidence type="ECO:0000256" key="6">
    <source>
        <dbReference type="ARBA" id="ARBA00048451"/>
    </source>
</evidence>
<keyword evidence="2" id="KW-0479">Metal-binding</keyword>
<evidence type="ECO:0000256" key="5">
    <source>
        <dbReference type="ARBA" id="ARBA00038887"/>
    </source>
</evidence>
<organism evidence="7 8">
    <name type="scientific">Sphingomonas insulae</name>
    <dbReference type="NCBI Taxonomy" id="424800"/>
    <lineage>
        <taxon>Bacteria</taxon>
        <taxon>Pseudomonadati</taxon>
        <taxon>Pseudomonadota</taxon>
        <taxon>Alphaproteobacteria</taxon>
        <taxon>Sphingomonadales</taxon>
        <taxon>Sphingomonadaceae</taxon>
        <taxon>Sphingomonas</taxon>
    </lineage>
</organism>
<keyword evidence="8" id="KW-1185">Reference proteome</keyword>
<dbReference type="PANTHER" id="PTHR42742">
    <property type="entry name" value="TRANSCRIPTIONAL REPRESSOR MPRA"/>
    <property type="match status" value="1"/>
</dbReference>
<dbReference type="SUPFAM" id="SSF53067">
    <property type="entry name" value="Actin-like ATPase domain"/>
    <property type="match status" value="1"/>
</dbReference>
<protein>
    <recommendedName>
        <fullName evidence="5">fructokinase</fullName>
        <ecNumber evidence="5">2.7.1.4</ecNumber>
    </recommendedName>
</protein>
<dbReference type="Pfam" id="PF00480">
    <property type="entry name" value="ROK"/>
    <property type="match status" value="1"/>
</dbReference>
<dbReference type="EC" id="2.7.1.4" evidence="5"/>
<dbReference type="InterPro" id="IPR051804">
    <property type="entry name" value="Carb_Metab_Reg_Kinase/Isom"/>
</dbReference>
<dbReference type="PANTHER" id="PTHR42742:SF3">
    <property type="entry name" value="FRUCTOKINASE"/>
    <property type="match status" value="1"/>
</dbReference>
<sequence>MRIVGHQTSDAAPPPFAGVELGGTKCVCTLAYGPDRIVDQCTIHTTGPDETRDAIRAVLRQWHGDHGLRGIGIASFGPVCLDPADPRYGSILATNKPGWRDTDVIGVATEFGVPVGFDTDVNAAALAEIRWGSGRGLRDFAYVTVGTGIGVGLIVHGQPTRGIGHSEIGHIRVPRLPGDHVASACRYHDDCVEGLASGSALVVRLGGRDAAGLSADDPVWDPMIAALAAMCHALVATTGPWRIAIGGGVFERQPHLHARVQAALIASLAGYIDIPTDRPFVTAPALGQLTGPLGSIALAETAWAVADAPDTARTDAPILLHQNG</sequence>
<comment type="catalytic activity">
    <reaction evidence="6">
        <text>D-fructose + ATP = D-fructose 6-phosphate + ADP + H(+)</text>
        <dbReference type="Rhea" id="RHEA:16125"/>
        <dbReference type="ChEBI" id="CHEBI:15378"/>
        <dbReference type="ChEBI" id="CHEBI:30616"/>
        <dbReference type="ChEBI" id="CHEBI:37721"/>
        <dbReference type="ChEBI" id="CHEBI:61527"/>
        <dbReference type="ChEBI" id="CHEBI:456216"/>
        <dbReference type="EC" id="2.7.1.4"/>
    </reaction>
</comment>
<dbReference type="CDD" id="cd24067">
    <property type="entry name" value="ASKHA_NBD_ROK_BsFRK-like"/>
    <property type="match status" value="1"/>
</dbReference>
<dbReference type="Proteomes" id="UP001500238">
    <property type="component" value="Unassembled WGS sequence"/>
</dbReference>
<dbReference type="Gene3D" id="3.30.420.40">
    <property type="match status" value="2"/>
</dbReference>
<evidence type="ECO:0000256" key="2">
    <source>
        <dbReference type="ARBA" id="ARBA00022723"/>
    </source>
</evidence>